<gene>
    <name evidence="3" type="ORF">EHO57_17765</name>
    <name evidence="4" type="ORF">EHQ53_01625</name>
</gene>
<keyword evidence="5" id="KW-1185">Reference proteome</keyword>
<evidence type="ECO:0000313" key="4">
    <source>
        <dbReference type="EMBL" id="TGL43362.1"/>
    </source>
</evidence>
<accession>A0A5F1ZWY1</accession>
<dbReference type="EMBL" id="RQER01000011">
    <property type="protein sequence ID" value="TGJ98447.1"/>
    <property type="molecule type" value="Genomic_DNA"/>
</dbReference>
<evidence type="ECO:0000313" key="3">
    <source>
        <dbReference type="EMBL" id="TGJ98447.1"/>
    </source>
</evidence>
<reference evidence="3 6" key="2">
    <citation type="journal article" date="2019" name="PLoS Negl. Trop. Dis.">
        <title>Revisiting the worldwide diversity of Leptospira species in the environment.</title>
        <authorList>
            <person name="Vincent A.T."/>
            <person name="Schiettekatte O."/>
            <person name="Bourhy P."/>
            <person name="Veyrier F.J."/>
            <person name="Picardeau M."/>
        </authorList>
    </citation>
    <scope>NUCLEOTIDE SEQUENCE [LARGE SCALE GENOMIC DNA]</scope>
    <source>
        <strain evidence="4">201702690</strain>
        <strain evidence="3 6">SSW18</strain>
    </source>
</reference>
<feature type="region of interest" description="Disordered" evidence="1">
    <location>
        <begin position="348"/>
        <end position="394"/>
    </location>
</feature>
<reference evidence="4" key="1">
    <citation type="submission" date="2018-10" db="EMBL/GenBank/DDBJ databases">
        <authorList>
            <person name="Vincent A.T."/>
            <person name="Schiettekatte O."/>
            <person name="Bourhy P."/>
            <person name="Veyrier F.J."/>
            <person name="Picardeau M."/>
        </authorList>
    </citation>
    <scope>NUCLEOTIDE SEQUENCE</scope>
    <source>
        <strain evidence="4">201702690</strain>
    </source>
</reference>
<comment type="caution">
    <text evidence="3">The sequence shown here is derived from an EMBL/GenBank/DDBJ whole genome shotgun (WGS) entry which is preliminary data.</text>
</comment>
<evidence type="ECO:0000313" key="5">
    <source>
        <dbReference type="Proteomes" id="UP000297273"/>
    </source>
</evidence>
<dbReference type="Gene3D" id="3.60.15.10">
    <property type="entry name" value="Ribonuclease Z/Hydroxyacylglutathione hydrolase-like"/>
    <property type="match status" value="1"/>
</dbReference>
<dbReference type="EMBL" id="RQGC01000001">
    <property type="protein sequence ID" value="TGL43362.1"/>
    <property type="molecule type" value="Genomic_DNA"/>
</dbReference>
<evidence type="ECO:0000256" key="1">
    <source>
        <dbReference type="SAM" id="MobiDB-lite"/>
    </source>
</evidence>
<dbReference type="PANTHER" id="PTHR15032">
    <property type="entry name" value="N-ACYL-PHOSPHATIDYLETHANOLAMINE-HYDROLYZING PHOSPHOLIPASE D"/>
    <property type="match status" value="1"/>
</dbReference>
<organism evidence="3 6">
    <name type="scientific">Leptospira langatensis</name>
    <dbReference type="NCBI Taxonomy" id="2484983"/>
    <lineage>
        <taxon>Bacteria</taxon>
        <taxon>Pseudomonadati</taxon>
        <taxon>Spirochaetota</taxon>
        <taxon>Spirochaetia</taxon>
        <taxon>Leptospirales</taxon>
        <taxon>Leptospiraceae</taxon>
        <taxon>Leptospira</taxon>
    </lineage>
</organism>
<sequence>MKPKQSPLGVFKNRYVFAGIAVLLLGTFSTCESIGQKAQGERLEKVQSSPQWREGKFVNPQPLVNFTWKAIQTLLNPSPHVNPTEPVPVVAVEKERFSKFPESGLRVTWLGHSTNLIEIDGLRILTDPVWGDRTSPISWIGPKRWYPPLIELKDLPEIDLVLISHDHYDHLDLATISIIKTWNTKFVVPLGVGANLEYWGVPKEKIVEMDWWGSLHLKGLEVVSTPARHASGRYLLDNDKKLWSSYALLGPKHRVYFSGDTGLFPAMKKIGEKYGPFDLTMIETGQYDQAWPDWHIGPEQAVIAHTQLKGKRLLPIHWGLFALASHSWTEPIERVMAKAEKLKVTVLTPRPGESTEPDLDPKHSSWWPKLPWRTGDENPIVSGQLEDPEEDEAL</sequence>
<dbReference type="AlphaFoldDB" id="A0A5F1ZWY1"/>
<dbReference type="Pfam" id="PF12706">
    <property type="entry name" value="Lactamase_B_2"/>
    <property type="match status" value="1"/>
</dbReference>
<proteinExistence type="predicted"/>
<name>A0A5F1ZWY1_9LEPT</name>
<dbReference type="RefSeq" id="WP_135642340.1">
    <property type="nucleotide sequence ID" value="NZ_RQER01000011.1"/>
</dbReference>
<dbReference type="Proteomes" id="UP000297273">
    <property type="component" value="Unassembled WGS sequence"/>
</dbReference>
<feature type="domain" description="Metallo-beta-lactamase" evidence="2">
    <location>
        <begin position="123"/>
        <end position="318"/>
    </location>
</feature>
<evidence type="ECO:0000313" key="6">
    <source>
        <dbReference type="Proteomes" id="UP000297946"/>
    </source>
</evidence>
<dbReference type="SUPFAM" id="SSF56281">
    <property type="entry name" value="Metallo-hydrolase/oxidoreductase"/>
    <property type="match status" value="1"/>
</dbReference>
<dbReference type="Proteomes" id="UP000297946">
    <property type="component" value="Unassembled WGS sequence"/>
</dbReference>
<dbReference type="OrthoDB" id="9805728at2"/>
<dbReference type="GO" id="GO:0005737">
    <property type="term" value="C:cytoplasm"/>
    <property type="evidence" value="ECO:0007669"/>
    <property type="project" value="TreeGrafter"/>
</dbReference>
<dbReference type="InterPro" id="IPR036866">
    <property type="entry name" value="RibonucZ/Hydroxyglut_hydro"/>
</dbReference>
<dbReference type="PANTHER" id="PTHR15032:SF4">
    <property type="entry name" value="N-ACYL-PHOSPHATIDYLETHANOLAMINE-HYDROLYZING PHOSPHOLIPASE D"/>
    <property type="match status" value="1"/>
</dbReference>
<evidence type="ECO:0000259" key="2">
    <source>
        <dbReference type="Pfam" id="PF12706"/>
    </source>
</evidence>
<protein>
    <recommendedName>
        <fullName evidence="2">Metallo-beta-lactamase domain-containing protein</fullName>
    </recommendedName>
</protein>
<dbReference type="InterPro" id="IPR001279">
    <property type="entry name" value="Metallo-B-lactamas"/>
</dbReference>